<evidence type="ECO:0000259" key="2">
    <source>
        <dbReference type="Pfam" id="PF07731"/>
    </source>
</evidence>
<evidence type="ECO:0000256" key="1">
    <source>
        <dbReference type="ARBA" id="ARBA00022723"/>
    </source>
</evidence>
<dbReference type="InterPro" id="IPR008972">
    <property type="entry name" value="Cupredoxin"/>
</dbReference>
<dbReference type="GO" id="GO:0016491">
    <property type="term" value="F:oxidoreductase activity"/>
    <property type="evidence" value="ECO:0007669"/>
    <property type="project" value="InterPro"/>
</dbReference>
<dbReference type="InterPro" id="IPR033138">
    <property type="entry name" value="Cu_oxidase_CS"/>
</dbReference>
<dbReference type="AlphaFoldDB" id="A0A2W2B8M9"/>
<sequence>MNPTGWVYEICYRSQAINDRCPLNKSTISEFGGVRLALQPGDKLKIRLVNRLPKQDPNKVMHYWNSDEETPVVDEAGVNLPLSPTNLHTHGLVVQARGATVNNPTWGDDIYVTLYNPANGMPQEQMMDHGAVVTSGVLDYVIDIPPNEPSGADWFHPHVHGITSDSLSSGLSGIISIGRHGTYLSDGKKAFPKQQQRHLILKDMQVLAAGTVNFQQGINAYPFPVSNGEVLDDQQDPQFCTQYPASPAETRLGSCPGTNVDGDNDYTNGAWYFPVSGVVYPTIAVNKPKGELWSITNASASATYRLELNSNTGNYPMLMQLISVDGISAYLPPGTSLADKQKLGGSRFDVVTCPGTWPADFPEPMCIKSMSMLPGSRAEVWVTYRDASGNIVKPPRGASATLRSVGITTGEAGVGDPWPAVNLAAVTFHGTYTNSALVALKLEGEALKANAPQGIFAAKVPYAQAANLPPGCAALPPGHRRRIFFGLVDVTNPNIFGLGYEELDQDGKVVLGSEHPVSAFDPMNPFICLPLAAGQMPVREAWELVNLATENHNFHIHQTKFRAVDPTLAPGSKSPFAPILHPETGPGVMEDEATLQIAHAKDQSWAQEISDNQNGYCTIAQWHDGTCINTPAVVDIPFAETGEFVYHCHILEHEDAGMMAKIQVVPSPVP</sequence>
<dbReference type="InterPro" id="IPR002355">
    <property type="entry name" value="Cu_oxidase_Cu_BS"/>
</dbReference>
<dbReference type="Pfam" id="PF07731">
    <property type="entry name" value="Cu-oxidase_2"/>
    <property type="match status" value="1"/>
</dbReference>
<name>A0A2W2B8M9_9HYPH</name>
<dbReference type="EMBL" id="QKVK01000006">
    <property type="protein sequence ID" value="PZF76438.1"/>
    <property type="molecule type" value="Genomic_DNA"/>
</dbReference>
<dbReference type="InterPro" id="IPR011706">
    <property type="entry name" value="Cu-oxidase_C"/>
</dbReference>
<protein>
    <submittedName>
        <fullName evidence="3">Copper oxidase</fullName>
    </submittedName>
</protein>
<gene>
    <name evidence="3" type="ORF">DK847_13865</name>
</gene>
<dbReference type="PROSITE" id="PS00080">
    <property type="entry name" value="MULTICOPPER_OXIDASE2"/>
    <property type="match status" value="1"/>
</dbReference>
<dbReference type="GO" id="GO:0005507">
    <property type="term" value="F:copper ion binding"/>
    <property type="evidence" value="ECO:0007669"/>
    <property type="project" value="InterPro"/>
</dbReference>
<accession>A0A2W2B8M9</accession>
<keyword evidence="4" id="KW-1185">Reference proteome</keyword>
<reference evidence="4" key="1">
    <citation type="submission" date="2018-06" db="EMBL/GenBank/DDBJ databases">
        <title>Aestuariibacter litoralis strain KCTC 52945T.</title>
        <authorList>
            <person name="Li X."/>
            <person name="Salam N."/>
            <person name="Li J.-L."/>
            <person name="Chen Y.-M."/>
            <person name="Yang Z.-W."/>
            <person name="Zhang L.-Y."/>
            <person name="Han M.-X."/>
            <person name="Xiao M."/>
            <person name="Li W.-J."/>
        </authorList>
    </citation>
    <scope>NUCLEOTIDE SEQUENCE [LARGE SCALE GENOMIC DNA]</scope>
    <source>
        <strain evidence="4">KCTC 52945</strain>
    </source>
</reference>
<evidence type="ECO:0000313" key="4">
    <source>
        <dbReference type="Proteomes" id="UP000248795"/>
    </source>
</evidence>
<dbReference type="PROSITE" id="PS00079">
    <property type="entry name" value="MULTICOPPER_OXIDASE1"/>
    <property type="match status" value="1"/>
</dbReference>
<dbReference type="SUPFAM" id="SSF49503">
    <property type="entry name" value="Cupredoxins"/>
    <property type="match status" value="3"/>
</dbReference>
<organism evidence="3 4">
    <name type="scientific">Aestuariivirga litoralis</name>
    <dbReference type="NCBI Taxonomy" id="2650924"/>
    <lineage>
        <taxon>Bacteria</taxon>
        <taxon>Pseudomonadati</taxon>
        <taxon>Pseudomonadota</taxon>
        <taxon>Alphaproteobacteria</taxon>
        <taxon>Hyphomicrobiales</taxon>
        <taxon>Aestuariivirgaceae</taxon>
        <taxon>Aestuariivirga</taxon>
    </lineage>
</organism>
<proteinExistence type="predicted"/>
<dbReference type="Proteomes" id="UP000248795">
    <property type="component" value="Unassembled WGS sequence"/>
</dbReference>
<evidence type="ECO:0000313" key="3">
    <source>
        <dbReference type="EMBL" id="PZF76438.1"/>
    </source>
</evidence>
<feature type="domain" description="Plastocyanin-like" evidence="2">
    <location>
        <begin position="539"/>
        <end position="666"/>
    </location>
</feature>
<comment type="caution">
    <text evidence="3">The sequence shown here is derived from an EMBL/GenBank/DDBJ whole genome shotgun (WGS) entry which is preliminary data.</text>
</comment>
<dbReference type="Gene3D" id="2.60.40.420">
    <property type="entry name" value="Cupredoxins - blue copper proteins"/>
    <property type="match status" value="3"/>
</dbReference>
<keyword evidence="1" id="KW-0479">Metal-binding</keyword>